<dbReference type="RefSeq" id="WP_185000567.1">
    <property type="nucleotide sequence ID" value="NZ_BAAAUI010000003.1"/>
</dbReference>
<gene>
    <name evidence="3" type="ORF">HNR67_000556</name>
</gene>
<evidence type="ECO:0000256" key="2">
    <source>
        <dbReference type="SAM" id="SignalP"/>
    </source>
</evidence>
<dbReference type="EMBL" id="JACHMH010000001">
    <property type="protein sequence ID" value="MBB4674438.1"/>
    <property type="molecule type" value="Genomic_DNA"/>
</dbReference>
<protein>
    <submittedName>
        <fullName evidence="3">Uncharacterized protein</fullName>
    </submittedName>
</protein>
<keyword evidence="2" id="KW-0732">Signal</keyword>
<dbReference type="Proteomes" id="UP000533598">
    <property type="component" value="Unassembled WGS sequence"/>
</dbReference>
<feature type="chain" id="PRO_5038393843" evidence="2">
    <location>
        <begin position="25"/>
        <end position="364"/>
    </location>
</feature>
<proteinExistence type="predicted"/>
<reference evidence="3 4" key="1">
    <citation type="submission" date="2020-08" db="EMBL/GenBank/DDBJ databases">
        <title>Sequencing the genomes of 1000 actinobacteria strains.</title>
        <authorList>
            <person name="Klenk H.-P."/>
        </authorList>
    </citation>
    <scope>NUCLEOTIDE SEQUENCE [LARGE SCALE GENOMIC DNA]</scope>
    <source>
        <strain evidence="3 4">DSM 44230</strain>
    </source>
</reference>
<evidence type="ECO:0000256" key="1">
    <source>
        <dbReference type="SAM" id="MobiDB-lite"/>
    </source>
</evidence>
<accession>A0A7W7FRJ5</accession>
<organism evidence="3 4">
    <name type="scientific">Crossiella cryophila</name>
    <dbReference type="NCBI Taxonomy" id="43355"/>
    <lineage>
        <taxon>Bacteria</taxon>
        <taxon>Bacillati</taxon>
        <taxon>Actinomycetota</taxon>
        <taxon>Actinomycetes</taxon>
        <taxon>Pseudonocardiales</taxon>
        <taxon>Pseudonocardiaceae</taxon>
        <taxon>Crossiella</taxon>
    </lineage>
</organism>
<dbReference type="AlphaFoldDB" id="A0A7W7FRJ5"/>
<keyword evidence="4" id="KW-1185">Reference proteome</keyword>
<comment type="caution">
    <text evidence="3">The sequence shown here is derived from an EMBL/GenBank/DDBJ whole genome shotgun (WGS) entry which is preliminary data.</text>
</comment>
<name>A0A7W7FRJ5_9PSEU</name>
<evidence type="ECO:0000313" key="4">
    <source>
        <dbReference type="Proteomes" id="UP000533598"/>
    </source>
</evidence>
<feature type="region of interest" description="Disordered" evidence="1">
    <location>
        <begin position="28"/>
        <end position="57"/>
    </location>
</feature>
<dbReference type="PROSITE" id="PS51257">
    <property type="entry name" value="PROKAR_LIPOPROTEIN"/>
    <property type="match status" value="1"/>
</dbReference>
<feature type="signal peptide" evidence="2">
    <location>
        <begin position="1"/>
        <end position="24"/>
    </location>
</feature>
<evidence type="ECO:0000313" key="3">
    <source>
        <dbReference type="EMBL" id="MBB4674438.1"/>
    </source>
</evidence>
<sequence length="364" mass="38753">MSAKFRLLAGVLALAMLAAGCTTAVPGTPMAGAQAPTGAARPSSTGRPGAPPEADKSSETVLALMKKIQETDICALHDQEFLKKFGPKVVSTNGPGFNGCAGIGGTPNAEHFWLFELVLGAPYEPKDRNKDKFEDVGGRKVYFPTISGTNDDTCHAKIQLGQTDFGAALRARMVPNTGKPAPWPERCQQAGAYLALLAPKLESPPARTAAAESKLLGKDPCAKKDQIVALYPEYQFQIMEYLNPYECRLRFAKGDEPVKLQVSVTWDRDDEPSLTSFGSQKVERLEMGGLTGIRRTSADSGRGGACFTSLTVKPGEKDVKFSAHLVQVEADVSMDFSKPATGKPVPPAPCGPVNQATELVLSGL</sequence>